<protein>
    <submittedName>
        <fullName evidence="8">Cytokine receptor-like factor 2</fullName>
    </submittedName>
</protein>
<evidence type="ECO:0000256" key="1">
    <source>
        <dbReference type="ARBA" id="ARBA00023157"/>
    </source>
</evidence>
<dbReference type="AGR" id="Xenbase:XB-GENE-29077119"/>
<keyword evidence="2" id="KW-0175">Coiled coil</keyword>
<dbReference type="CTD" id="64109"/>
<feature type="domain" description="Cytokine receptor-like factor 2-like D2" evidence="6">
    <location>
        <begin position="23"/>
        <end position="132"/>
    </location>
</feature>
<evidence type="ECO:0000259" key="6">
    <source>
        <dbReference type="Pfam" id="PF21605"/>
    </source>
</evidence>
<evidence type="ECO:0000256" key="2">
    <source>
        <dbReference type="SAM" id="Coils"/>
    </source>
</evidence>
<keyword evidence="5" id="KW-0732">Signal</keyword>
<evidence type="ECO:0000256" key="5">
    <source>
        <dbReference type="SAM" id="SignalP"/>
    </source>
</evidence>
<dbReference type="Xenbase" id="XB-GENE-29077119">
    <property type="gene designation" value="crlf2"/>
</dbReference>
<proteinExistence type="predicted"/>
<keyword evidence="4" id="KW-0812">Transmembrane</keyword>
<evidence type="ECO:0000256" key="4">
    <source>
        <dbReference type="SAM" id="Phobius"/>
    </source>
</evidence>
<dbReference type="PANTHER" id="PTHR23037">
    <property type="entry name" value="CYTOKINE RECEPTOR"/>
    <property type="match status" value="1"/>
</dbReference>
<name>A0A8J1J4T0_XENTR</name>
<accession>A0A8J1J4T0</accession>
<evidence type="ECO:0000313" key="8">
    <source>
        <dbReference type="RefSeq" id="XP_031752889.1"/>
    </source>
</evidence>
<dbReference type="Pfam" id="PF21605">
    <property type="entry name" value="CRLF2-like_D2"/>
    <property type="match status" value="1"/>
</dbReference>
<dbReference type="OMA" id="DLNFQWH"/>
<keyword evidence="4" id="KW-0472">Membrane</keyword>
<evidence type="ECO:0000256" key="3">
    <source>
        <dbReference type="SAM" id="MobiDB-lite"/>
    </source>
</evidence>
<dbReference type="AlphaFoldDB" id="A0A8J1J4T0"/>
<reference evidence="8" key="1">
    <citation type="submission" date="2025-08" db="UniProtKB">
        <authorList>
            <consortium name="RefSeq"/>
        </authorList>
    </citation>
    <scope>IDENTIFICATION</scope>
    <source>
        <strain evidence="8">Nigerian</strain>
        <tissue evidence="8">Liver and blood</tissue>
    </source>
</reference>
<evidence type="ECO:0000313" key="7">
    <source>
        <dbReference type="Proteomes" id="UP000008143"/>
    </source>
</evidence>
<keyword evidence="7" id="KW-1185">Reference proteome</keyword>
<dbReference type="RefSeq" id="XP_031752889.1">
    <property type="nucleotide sequence ID" value="XM_031897029.1"/>
</dbReference>
<gene>
    <name evidence="8 9" type="primary">crlf2</name>
</gene>
<feature type="signal peptide" evidence="5">
    <location>
        <begin position="1"/>
        <end position="16"/>
    </location>
</feature>
<feature type="region of interest" description="Disordered" evidence="3">
    <location>
        <begin position="255"/>
        <end position="275"/>
    </location>
</feature>
<evidence type="ECO:0000313" key="9">
    <source>
        <dbReference type="Xenbase" id="XB-GENE-29077119"/>
    </source>
</evidence>
<keyword evidence="1" id="KW-1015">Disulfide bond</keyword>
<keyword evidence="4" id="KW-1133">Transmembrane helix</keyword>
<dbReference type="InterPro" id="IPR013783">
    <property type="entry name" value="Ig-like_fold"/>
</dbReference>
<sequence length="298" mass="34827">MMFFICIVTVIQFAFGQLAGLYAPTNVTFKWDNQMLFIMTSYPEFKNTKTKLKYHCFQLNMQIKSSSAIKWEDPWMLPDCMNSESFFCSILNPSFDPEKCYLIRLQFEVLGMCSFEQVQQSDWGQVIFSRNGTLLDSCPVEHVSNRLIVLLAIILPLVICVIALLPCIIKRIKKRVFPIVPDPKHKFIGLFEDHSGNFQQWVKKVNDEMHTDALDEKEKEEKKEEEKEEEEEQLIVEKWETENDVQLKETEAWQEIPYSEEEQTENITQTPSDNVPDIPDICIAHLTSPMNDSMYIML</sequence>
<dbReference type="PANTHER" id="PTHR23037:SF35">
    <property type="entry name" value="FIBRONECTIN TYPE-III DOMAIN-CONTAINING PROTEIN"/>
    <property type="match status" value="1"/>
</dbReference>
<dbReference type="Proteomes" id="UP000008143">
    <property type="component" value="Chromosome 2"/>
</dbReference>
<dbReference type="KEGG" id="xtr:116408871"/>
<dbReference type="OrthoDB" id="8803253at2759"/>
<dbReference type="Gene3D" id="2.60.40.10">
    <property type="entry name" value="Immunoglobulins"/>
    <property type="match status" value="1"/>
</dbReference>
<feature type="chain" id="PRO_5035244767" evidence="5">
    <location>
        <begin position="17"/>
        <end position="298"/>
    </location>
</feature>
<feature type="transmembrane region" description="Helical" evidence="4">
    <location>
        <begin position="147"/>
        <end position="169"/>
    </location>
</feature>
<organism evidence="7 8">
    <name type="scientific">Xenopus tropicalis</name>
    <name type="common">Western clawed frog</name>
    <name type="synonym">Silurana tropicalis</name>
    <dbReference type="NCBI Taxonomy" id="8364"/>
    <lineage>
        <taxon>Eukaryota</taxon>
        <taxon>Metazoa</taxon>
        <taxon>Chordata</taxon>
        <taxon>Craniata</taxon>
        <taxon>Vertebrata</taxon>
        <taxon>Euteleostomi</taxon>
        <taxon>Amphibia</taxon>
        <taxon>Batrachia</taxon>
        <taxon>Anura</taxon>
        <taxon>Pipoidea</taxon>
        <taxon>Pipidae</taxon>
        <taxon>Xenopodinae</taxon>
        <taxon>Xenopus</taxon>
        <taxon>Silurana</taxon>
    </lineage>
</organism>
<dbReference type="GeneID" id="116408871"/>
<dbReference type="InterPro" id="IPR048648">
    <property type="entry name" value="CRLF2-like_D2"/>
</dbReference>
<feature type="coiled-coil region" evidence="2">
    <location>
        <begin position="210"/>
        <end position="242"/>
    </location>
</feature>